<dbReference type="EMBL" id="CP019344">
    <property type="protein sequence ID" value="ARN77768.1"/>
    <property type="molecule type" value="Genomic_DNA"/>
</dbReference>
<dbReference type="OrthoDB" id="580775at2"/>
<name>A0A1W6MJH8_9FLAO</name>
<dbReference type="Gene3D" id="3.40.50.12780">
    <property type="entry name" value="N-terminal domain of ligase-like"/>
    <property type="match status" value="1"/>
</dbReference>
<accession>A0A1W6MJH8</accession>
<sequence>MNPAVVLKENLAGIPPGIGKLINKVPFSYRPGLSKVYKKRILEIDRLSALTIKQKQQFVYERIFELVSYAIAHVPFYRSFYKDQHFSLSNLNRFEDIERIPIINKSILQQHSIEYRSSERKNRYIVNTGGSSGKPLSLYIEPDSMGHEWAHMHNIWSRLNYNPASFKLCFGGRSDVKDFVDYDVVRNSFNVDIYAGWASVAHKLYGIVKKHPIEYLHGYPSSIYEFARYCKNNDPKLVDELRKNLKGAFLGSEYPHSRYRKAIEEVFEIPTISWYGHTERAVLAHEEVGNPFTYKPFLTYGFAEAIATFKQKTSLVATSYYNYATPLIRYDTEDLIEEPIVESGILDSFKITQGRSGQFVIDGDGNKVNLTALIFGRHHQIFDHSEFIQVKQSVPGQLTIIYTSKKVLEQDARNLFDTSNINMSFSFTRVEEPIRTTSGKINLLVK</sequence>
<dbReference type="SUPFAM" id="SSF56801">
    <property type="entry name" value="Acetyl-CoA synthetase-like"/>
    <property type="match status" value="1"/>
</dbReference>
<evidence type="ECO:0000313" key="1">
    <source>
        <dbReference type="EMBL" id="ARN77768.1"/>
    </source>
</evidence>
<dbReference type="PANTHER" id="PTHR36932">
    <property type="entry name" value="CAPSULAR POLYSACCHARIDE BIOSYNTHESIS PROTEIN"/>
    <property type="match status" value="1"/>
</dbReference>
<dbReference type="STRING" id="331648.BST97_07015"/>
<dbReference type="AlphaFoldDB" id="A0A1W6MJH8"/>
<protein>
    <recommendedName>
        <fullName evidence="3">Phenylacetate-CoA ligase</fullName>
    </recommendedName>
</protein>
<dbReference type="Proteomes" id="UP000193431">
    <property type="component" value="Chromosome"/>
</dbReference>
<dbReference type="InterPro" id="IPR053158">
    <property type="entry name" value="CapK_Type1_Caps_Biosynth"/>
</dbReference>
<evidence type="ECO:0008006" key="3">
    <source>
        <dbReference type="Google" id="ProtNLM"/>
    </source>
</evidence>
<proteinExistence type="predicted"/>
<organism evidence="1 2">
    <name type="scientific">Nonlabens spongiae</name>
    <dbReference type="NCBI Taxonomy" id="331648"/>
    <lineage>
        <taxon>Bacteria</taxon>
        <taxon>Pseudomonadati</taxon>
        <taxon>Bacteroidota</taxon>
        <taxon>Flavobacteriia</taxon>
        <taxon>Flavobacteriales</taxon>
        <taxon>Flavobacteriaceae</taxon>
        <taxon>Nonlabens</taxon>
    </lineage>
</organism>
<keyword evidence="2" id="KW-1185">Reference proteome</keyword>
<evidence type="ECO:0000313" key="2">
    <source>
        <dbReference type="Proteomes" id="UP000193431"/>
    </source>
</evidence>
<reference evidence="1 2" key="1">
    <citation type="submission" date="2016-11" db="EMBL/GenBank/DDBJ databases">
        <title>Trade-off between light-utilization and light-protection in marine flavobacteria.</title>
        <authorList>
            <person name="Kumagai Y."/>
        </authorList>
    </citation>
    <scope>NUCLEOTIDE SEQUENCE [LARGE SCALE GENOMIC DNA]</scope>
    <source>
        <strain evidence="1 2">JCM 13191</strain>
    </source>
</reference>
<gene>
    <name evidence="1" type="ORF">BST97_07015</name>
</gene>
<dbReference type="InterPro" id="IPR042099">
    <property type="entry name" value="ANL_N_sf"/>
</dbReference>
<dbReference type="PANTHER" id="PTHR36932:SF1">
    <property type="entry name" value="CAPSULAR POLYSACCHARIDE BIOSYNTHESIS PROTEIN"/>
    <property type="match status" value="1"/>
</dbReference>
<dbReference type="RefSeq" id="WP_085766567.1">
    <property type="nucleotide sequence ID" value="NZ_CP019344.1"/>
</dbReference>